<organism evidence="2 3">
    <name type="scientific">Dendrobium thyrsiflorum</name>
    <name type="common">Pinecone-like raceme dendrobium</name>
    <name type="synonym">Orchid</name>
    <dbReference type="NCBI Taxonomy" id="117978"/>
    <lineage>
        <taxon>Eukaryota</taxon>
        <taxon>Viridiplantae</taxon>
        <taxon>Streptophyta</taxon>
        <taxon>Embryophyta</taxon>
        <taxon>Tracheophyta</taxon>
        <taxon>Spermatophyta</taxon>
        <taxon>Magnoliopsida</taxon>
        <taxon>Liliopsida</taxon>
        <taxon>Asparagales</taxon>
        <taxon>Orchidaceae</taxon>
        <taxon>Epidendroideae</taxon>
        <taxon>Malaxideae</taxon>
        <taxon>Dendrobiinae</taxon>
        <taxon>Dendrobium</taxon>
    </lineage>
</organism>
<feature type="compositionally biased region" description="Basic and acidic residues" evidence="1">
    <location>
        <begin position="56"/>
        <end position="72"/>
    </location>
</feature>
<feature type="region of interest" description="Disordered" evidence="1">
    <location>
        <begin position="1"/>
        <end position="20"/>
    </location>
</feature>
<accession>A0ABD0UC02</accession>
<evidence type="ECO:0000313" key="3">
    <source>
        <dbReference type="Proteomes" id="UP001552299"/>
    </source>
</evidence>
<feature type="region of interest" description="Disordered" evidence="1">
    <location>
        <begin position="45"/>
        <end position="72"/>
    </location>
</feature>
<keyword evidence="3" id="KW-1185">Reference proteome</keyword>
<gene>
    <name evidence="2" type="ORF">M5K25_021307</name>
</gene>
<reference evidence="2 3" key="1">
    <citation type="journal article" date="2024" name="Plant Biotechnol. J.">
        <title>Dendrobium thyrsiflorum genome and its molecular insights into genes involved in important horticultural traits.</title>
        <authorList>
            <person name="Chen B."/>
            <person name="Wang J.Y."/>
            <person name="Zheng P.J."/>
            <person name="Li K.L."/>
            <person name="Liang Y.M."/>
            <person name="Chen X.F."/>
            <person name="Zhang C."/>
            <person name="Zhao X."/>
            <person name="He X."/>
            <person name="Zhang G.Q."/>
            <person name="Liu Z.J."/>
            <person name="Xu Q."/>
        </authorList>
    </citation>
    <scope>NUCLEOTIDE SEQUENCE [LARGE SCALE GENOMIC DNA]</scope>
    <source>
        <strain evidence="2">GZMU011</strain>
    </source>
</reference>
<evidence type="ECO:0000256" key="1">
    <source>
        <dbReference type="SAM" id="MobiDB-lite"/>
    </source>
</evidence>
<dbReference type="AlphaFoldDB" id="A0ABD0UC02"/>
<dbReference type="Proteomes" id="UP001552299">
    <property type="component" value="Unassembled WGS sequence"/>
</dbReference>
<dbReference type="EMBL" id="JANQDX010000016">
    <property type="protein sequence ID" value="KAL0910334.1"/>
    <property type="molecule type" value="Genomic_DNA"/>
</dbReference>
<name>A0ABD0UC02_DENTH</name>
<evidence type="ECO:0000313" key="2">
    <source>
        <dbReference type="EMBL" id="KAL0910334.1"/>
    </source>
</evidence>
<feature type="compositionally biased region" description="Basic residues" evidence="1">
    <location>
        <begin position="1"/>
        <end position="10"/>
    </location>
</feature>
<protein>
    <submittedName>
        <fullName evidence="2">Uncharacterized protein</fullName>
    </submittedName>
</protein>
<sequence length="72" mass="8426">MRAFSKRGGKGTRCDTYDENGDKYKTAHFQQAIELDSSLEEFTPEAQWTKSQWKPGRMEERSDKMNSSFLEK</sequence>
<comment type="caution">
    <text evidence="2">The sequence shown here is derived from an EMBL/GenBank/DDBJ whole genome shotgun (WGS) entry which is preliminary data.</text>
</comment>
<proteinExistence type="predicted"/>